<dbReference type="SUPFAM" id="SSF57840">
    <property type="entry name" value="Ribosomal protein L36"/>
    <property type="match status" value="1"/>
</dbReference>
<evidence type="ECO:0000256" key="8">
    <source>
        <dbReference type="ARBA" id="ARBA00035411"/>
    </source>
</evidence>
<sequence>MTSTVLNSLVSQIRHAATLTRCLLQRNYTPASTVARSLSTLPSAASSGGKVSDTRADFSKRAGSLFTFGSQSHPAVLVSGFTPGALQVRWYESAVRPRLKCQGCYFVWRHGRKFVECSDHPRHKQMKAVATRKVWAEDYSKGDIQKAADWYRRFPREFLRTADRKMVAHNWLAGTLGKEV</sequence>
<keyword evidence="4" id="KW-0689">Ribosomal protein</keyword>
<dbReference type="PANTHER" id="PTHR46909">
    <property type="entry name" value="39S RIBOSOMAL PROTEIN L36, MITOCHONDRIAL"/>
    <property type="match status" value="1"/>
</dbReference>
<dbReference type="OrthoDB" id="10265903at2759"/>
<dbReference type="EMBL" id="CAJHNH020001518">
    <property type="protein sequence ID" value="CAG5123421.1"/>
    <property type="molecule type" value="Genomic_DNA"/>
</dbReference>
<evidence type="ECO:0000313" key="9">
    <source>
        <dbReference type="EMBL" id="CAG5123421.1"/>
    </source>
</evidence>
<keyword evidence="6" id="KW-0687">Ribonucleoprotein</keyword>
<dbReference type="InterPro" id="IPR052143">
    <property type="entry name" value="Mitoribosomal_bL36m"/>
</dbReference>
<comment type="subcellular location">
    <subcellularLocation>
        <location evidence="1">Mitochondrion</location>
    </subcellularLocation>
</comment>
<gene>
    <name evidence="9" type="ORF">CUNI_LOCUS8979</name>
</gene>
<dbReference type="InterPro" id="IPR035977">
    <property type="entry name" value="Ribosomal_bL36_sp"/>
</dbReference>
<evidence type="ECO:0000256" key="5">
    <source>
        <dbReference type="ARBA" id="ARBA00023128"/>
    </source>
</evidence>
<evidence type="ECO:0000256" key="2">
    <source>
        <dbReference type="ARBA" id="ARBA00007645"/>
    </source>
</evidence>
<organism evidence="9 10">
    <name type="scientific">Candidula unifasciata</name>
    <dbReference type="NCBI Taxonomy" id="100452"/>
    <lineage>
        <taxon>Eukaryota</taxon>
        <taxon>Metazoa</taxon>
        <taxon>Spiralia</taxon>
        <taxon>Lophotrochozoa</taxon>
        <taxon>Mollusca</taxon>
        <taxon>Gastropoda</taxon>
        <taxon>Heterobranchia</taxon>
        <taxon>Euthyneura</taxon>
        <taxon>Panpulmonata</taxon>
        <taxon>Eupulmonata</taxon>
        <taxon>Stylommatophora</taxon>
        <taxon>Helicina</taxon>
        <taxon>Helicoidea</taxon>
        <taxon>Geomitridae</taxon>
        <taxon>Candidula</taxon>
    </lineage>
</organism>
<evidence type="ECO:0000256" key="6">
    <source>
        <dbReference type="ARBA" id="ARBA00023274"/>
    </source>
</evidence>
<dbReference type="InterPro" id="IPR000473">
    <property type="entry name" value="Ribosomal_bL36"/>
</dbReference>
<evidence type="ECO:0000256" key="7">
    <source>
        <dbReference type="ARBA" id="ARBA00035239"/>
    </source>
</evidence>
<protein>
    <recommendedName>
        <fullName evidence="7">Large ribosomal subunit protein bL36m</fullName>
    </recommendedName>
    <alternativeName>
        <fullName evidence="8">39S ribosomal protein L36, mitochondrial</fullName>
    </alternativeName>
</protein>
<dbReference type="AlphaFoldDB" id="A0A8S3Z8Q2"/>
<keyword evidence="10" id="KW-1185">Reference proteome</keyword>
<evidence type="ECO:0000256" key="3">
    <source>
        <dbReference type="ARBA" id="ARBA00022946"/>
    </source>
</evidence>
<proteinExistence type="inferred from homology"/>
<dbReference type="PANTHER" id="PTHR46909:SF1">
    <property type="entry name" value="LARGE RIBOSOMAL SUBUNIT PROTEIN BL36M"/>
    <property type="match status" value="1"/>
</dbReference>
<dbReference type="GO" id="GO:0003735">
    <property type="term" value="F:structural constituent of ribosome"/>
    <property type="evidence" value="ECO:0007669"/>
    <property type="project" value="InterPro"/>
</dbReference>
<dbReference type="Pfam" id="PF00444">
    <property type="entry name" value="Ribosomal_L36"/>
    <property type="match status" value="1"/>
</dbReference>
<accession>A0A8S3Z8Q2</accession>
<dbReference type="GO" id="GO:0006412">
    <property type="term" value="P:translation"/>
    <property type="evidence" value="ECO:0007669"/>
    <property type="project" value="InterPro"/>
</dbReference>
<keyword evidence="5" id="KW-0496">Mitochondrion</keyword>
<dbReference type="Proteomes" id="UP000678393">
    <property type="component" value="Unassembled WGS sequence"/>
</dbReference>
<dbReference type="GO" id="GO:0005762">
    <property type="term" value="C:mitochondrial large ribosomal subunit"/>
    <property type="evidence" value="ECO:0007669"/>
    <property type="project" value="TreeGrafter"/>
</dbReference>
<name>A0A8S3Z8Q2_9EUPU</name>
<keyword evidence="3" id="KW-0809">Transit peptide</keyword>
<comment type="caution">
    <text evidence="9">The sequence shown here is derived from an EMBL/GenBank/DDBJ whole genome shotgun (WGS) entry which is preliminary data.</text>
</comment>
<evidence type="ECO:0000256" key="4">
    <source>
        <dbReference type="ARBA" id="ARBA00022980"/>
    </source>
</evidence>
<reference evidence="9" key="1">
    <citation type="submission" date="2021-04" db="EMBL/GenBank/DDBJ databases">
        <authorList>
            <consortium name="Molecular Ecology Group"/>
        </authorList>
    </citation>
    <scope>NUCLEOTIDE SEQUENCE</scope>
</reference>
<evidence type="ECO:0000256" key="1">
    <source>
        <dbReference type="ARBA" id="ARBA00004173"/>
    </source>
</evidence>
<comment type="similarity">
    <text evidence="2">Belongs to the bacterial ribosomal protein bL36 family.</text>
</comment>
<evidence type="ECO:0000313" key="10">
    <source>
        <dbReference type="Proteomes" id="UP000678393"/>
    </source>
</evidence>